<evidence type="ECO:0000313" key="3">
    <source>
        <dbReference type="Proteomes" id="UP000324222"/>
    </source>
</evidence>
<dbReference type="AlphaFoldDB" id="A0A5B7JLI1"/>
<comment type="caution">
    <text evidence="2">The sequence shown here is derived from an EMBL/GenBank/DDBJ whole genome shotgun (WGS) entry which is preliminary data.</text>
</comment>
<reference evidence="2 3" key="1">
    <citation type="submission" date="2019-05" db="EMBL/GenBank/DDBJ databases">
        <title>Another draft genome of Portunus trituberculatus and its Hox gene families provides insights of decapod evolution.</title>
        <authorList>
            <person name="Jeong J.-H."/>
            <person name="Song I."/>
            <person name="Kim S."/>
            <person name="Choi T."/>
            <person name="Kim D."/>
            <person name="Ryu S."/>
            <person name="Kim W."/>
        </authorList>
    </citation>
    <scope>NUCLEOTIDE SEQUENCE [LARGE SCALE GENOMIC DNA]</scope>
    <source>
        <tissue evidence="2">Muscle</tissue>
    </source>
</reference>
<feature type="compositionally biased region" description="Low complexity" evidence="1">
    <location>
        <begin position="74"/>
        <end position="86"/>
    </location>
</feature>
<protein>
    <submittedName>
        <fullName evidence="2">Uncharacterized protein</fullName>
    </submittedName>
</protein>
<dbReference type="Proteomes" id="UP000324222">
    <property type="component" value="Unassembled WGS sequence"/>
</dbReference>
<feature type="region of interest" description="Disordered" evidence="1">
    <location>
        <begin position="41"/>
        <end position="86"/>
    </location>
</feature>
<feature type="compositionally biased region" description="Basic and acidic residues" evidence="1">
    <location>
        <begin position="46"/>
        <end position="55"/>
    </location>
</feature>
<accession>A0A5B7JLI1</accession>
<evidence type="ECO:0000256" key="1">
    <source>
        <dbReference type="SAM" id="MobiDB-lite"/>
    </source>
</evidence>
<name>A0A5B7JLI1_PORTR</name>
<dbReference type="EMBL" id="VSRR010101631">
    <property type="protein sequence ID" value="MPC95283.1"/>
    <property type="molecule type" value="Genomic_DNA"/>
</dbReference>
<proteinExistence type="predicted"/>
<keyword evidence="3" id="KW-1185">Reference proteome</keyword>
<gene>
    <name evidence="2" type="ORF">E2C01_090485</name>
</gene>
<evidence type="ECO:0000313" key="2">
    <source>
        <dbReference type="EMBL" id="MPC95283.1"/>
    </source>
</evidence>
<organism evidence="2 3">
    <name type="scientific">Portunus trituberculatus</name>
    <name type="common">Swimming crab</name>
    <name type="synonym">Neptunus trituberculatus</name>
    <dbReference type="NCBI Taxonomy" id="210409"/>
    <lineage>
        <taxon>Eukaryota</taxon>
        <taxon>Metazoa</taxon>
        <taxon>Ecdysozoa</taxon>
        <taxon>Arthropoda</taxon>
        <taxon>Crustacea</taxon>
        <taxon>Multicrustacea</taxon>
        <taxon>Malacostraca</taxon>
        <taxon>Eumalacostraca</taxon>
        <taxon>Eucarida</taxon>
        <taxon>Decapoda</taxon>
        <taxon>Pleocyemata</taxon>
        <taxon>Brachyura</taxon>
        <taxon>Eubrachyura</taxon>
        <taxon>Portunoidea</taxon>
        <taxon>Portunidae</taxon>
        <taxon>Portuninae</taxon>
        <taxon>Portunus</taxon>
    </lineage>
</organism>
<sequence>MPSVTARKSSRSSGETSHVLSLLSLTWQCVKSAAWTRKRKRFGYSTERDEVRESTDSPTRTKITPSAKRDSDSSRSGGDASVRVPG</sequence>